<dbReference type="Proteomes" id="UP000095200">
    <property type="component" value="Unassembled WGS sequence"/>
</dbReference>
<dbReference type="AlphaFoldDB" id="A0A194AI34"/>
<protein>
    <submittedName>
        <fullName evidence="1">Uncharacterized protein</fullName>
    </submittedName>
</protein>
<keyword evidence="2" id="KW-1185">Reference proteome</keyword>
<organism evidence="1 2">
    <name type="scientific">Desulfoplanes formicivorans</name>
    <dbReference type="NCBI Taxonomy" id="1592317"/>
    <lineage>
        <taxon>Bacteria</taxon>
        <taxon>Pseudomonadati</taxon>
        <taxon>Thermodesulfobacteriota</taxon>
        <taxon>Desulfovibrionia</taxon>
        <taxon>Desulfovibrionales</taxon>
        <taxon>Desulfoplanaceae</taxon>
        <taxon>Desulfoplanes</taxon>
    </lineage>
</organism>
<accession>A0A194AI34</accession>
<sequence>MDNQEIQGIATRFFEKYKKTEGDRTLWSAPWKIYKNGQTFEIIFSTCPRGTSFKVFVDNKKVDEIWEWPVFLEKLDDLETTYGSLFHRDDYFGQMKEML</sequence>
<reference evidence="2" key="1">
    <citation type="submission" date="2016-06" db="EMBL/GenBank/DDBJ databases">
        <title>Draft genome sequence of Desulfoplanes formicivorans strain Pf12B.</title>
        <authorList>
            <person name="Watanabe M."/>
            <person name="Kojima H."/>
            <person name="Fukui M."/>
        </authorList>
    </citation>
    <scope>NUCLEOTIDE SEQUENCE [LARGE SCALE GENOMIC DNA]</scope>
    <source>
        <strain evidence="2">Pf12B</strain>
    </source>
</reference>
<dbReference type="EMBL" id="BDFE01000016">
    <property type="protein sequence ID" value="GAU08988.1"/>
    <property type="molecule type" value="Genomic_DNA"/>
</dbReference>
<proteinExistence type="predicted"/>
<dbReference type="RefSeq" id="WP_069859075.1">
    <property type="nucleotide sequence ID" value="NZ_BDFE01000016.1"/>
</dbReference>
<evidence type="ECO:0000313" key="2">
    <source>
        <dbReference type="Proteomes" id="UP000095200"/>
    </source>
</evidence>
<gene>
    <name evidence="1" type="ORF">DPF_1707</name>
</gene>
<evidence type="ECO:0000313" key="1">
    <source>
        <dbReference type="EMBL" id="GAU08988.1"/>
    </source>
</evidence>
<dbReference type="OrthoDB" id="5458690at2"/>
<comment type="caution">
    <text evidence="1">The sequence shown here is derived from an EMBL/GenBank/DDBJ whole genome shotgun (WGS) entry which is preliminary data.</text>
</comment>
<name>A0A194AI34_9BACT</name>